<evidence type="ECO:0000313" key="2">
    <source>
        <dbReference type="Proteomes" id="UP000662703"/>
    </source>
</evidence>
<evidence type="ECO:0008006" key="3">
    <source>
        <dbReference type="Google" id="ProtNLM"/>
    </source>
</evidence>
<dbReference type="InterPro" id="IPR036278">
    <property type="entry name" value="Sialidase_sf"/>
</dbReference>
<dbReference type="RefSeq" id="WP_194866223.1">
    <property type="nucleotide sequence ID" value="NZ_ARXX01000080.1"/>
</dbReference>
<comment type="caution">
    <text evidence="1">The sequence shown here is derived from an EMBL/GenBank/DDBJ whole genome shotgun (WGS) entry which is preliminary data.</text>
</comment>
<name>A0ABS0AVQ5_9GAMM</name>
<dbReference type="EMBL" id="ARXX01000080">
    <property type="protein sequence ID" value="MBF5058197.1"/>
    <property type="molecule type" value="Genomic_DNA"/>
</dbReference>
<proteinExistence type="predicted"/>
<protein>
    <recommendedName>
        <fullName evidence="3">Exo-alpha-sialidase</fullName>
    </recommendedName>
</protein>
<dbReference type="SUPFAM" id="SSF50939">
    <property type="entry name" value="Sialidases"/>
    <property type="match status" value="2"/>
</dbReference>
<organism evidence="1 2">
    <name type="scientific">Alloalcanivorax profundimaris</name>
    <dbReference type="NCBI Taxonomy" id="2735259"/>
    <lineage>
        <taxon>Bacteria</taxon>
        <taxon>Pseudomonadati</taxon>
        <taxon>Pseudomonadota</taxon>
        <taxon>Gammaproteobacteria</taxon>
        <taxon>Oceanospirillales</taxon>
        <taxon>Alcanivoracaceae</taxon>
        <taxon>Alloalcanivorax</taxon>
    </lineage>
</organism>
<dbReference type="Gene3D" id="2.120.10.10">
    <property type="match status" value="1"/>
</dbReference>
<feature type="non-terminal residue" evidence="1">
    <location>
        <position position="1"/>
    </location>
</feature>
<dbReference type="Proteomes" id="UP000662703">
    <property type="component" value="Unassembled WGS sequence"/>
</dbReference>
<sequence>AEFIAGRADQTFNTVITRPDRPGPFWVYAELTTLAGVRKGLTSPLFMRTGAPLRPRGERAVPESLTIEDDAALALGERGRFTGFPDVAEDQGGVPLTVAERHGPEGTDVVFRRGDGTDVRVLNTVAGGARYPRIAAAGGTLWVIWQDERQGQVPRRPRIVTRASVDGGLTWGREYTLTLGGDRAIRPAVAALADGTPVLAWSDNRRRCFDLYVQVGLNGEAENLTADKTCDSGNGLDTRSTRDPASLHPALTVLDDDTVVLAFQDNRFDVNPGWTGQTGFHDGLEGLDRTDPDNWEILARRRDPASGDWSPAVRVSNNGDPDDAFAEDALADRHPALGHDDQGRLVAAWDAKVLNSSGVNSAIFASVSEDGGLSWSSPLLVGRNDDAMSQRPALGRAPDGTVLAAWMDTRDADWRHRIWGSRWTAENGWADARRLSGTGNGVWPRLAGAHLVFASDRGAAPQRDATWRVLHRATAPVGDTPTAMARTHSLPGGTVGQWRDYWRERGALEDLAEPDHDHRHP</sequence>
<accession>A0ABS0AVQ5</accession>
<reference evidence="1 2" key="1">
    <citation type="submission" date="2012-09" db="EMBL/GenBank/DDBJ databases">
        <title>Genome Sequence of alkane-degrading Bacterium Alcanivorax sp. 521-1.</title>
        <authorList>
            <person name="Lai Q."/>
            <person name="Shao Z."/>
        </authorList>
    </citation>
    <scope>NUCLEOTIDE SEQUENCE [LARGE SCALE GENOMIC DNA]</scope>
    <source>
        <strain evidence="1 2">521-1</strain>
    </source>
</reference>
<gene>
    <name evidence="1" type="ORF">Y5W_03491</name>
</gene>
<dbReference type="CDD" id="cd15482">
    <property type="entry name" value="Sialidase_non-viral"/>
    <property type="match status" value="1"/>
</dbReference>
<keyword evidence="2" id="KW-1185">Reference proteome</keyword>
<evidence type="ECO:0000313" key="1">
    <source>
        <dbReference type="EMBL" id="MBF5058197.1"/>
    </source>
</evidence>